<feature type="domain" description="Glutaredoxin" evidence="5">
    <location>
        <begin position="31"/>
        <end position="84"/>
    </location>
</feature>
<dbReference type="GO" id="GO:0005737">
    <property type="term" value="C:cytoplasm"/>
    <property type="evidence" value="ECO:0007669"/>
    <property type="project" value="UniProtKB-SubCell"/>
</dbReference>
<keyword evidence="7" id="KW-1185">Reference proteome</keyword>
<evidence type="ECO:0000256" key="3">
    <source>
        <dbReference type="ARBA" id="ARBA00022490"/>
    </source>
</evidence>
<dbReference type="PROSITE" id="PS51354">
    <property type="entry name" value="GLUTAREDOXIN_2"/>
    <property type="match status" value="1"/>
</dbReference>
<dbReference type="InterPro" id="IPR036249">
    <property type="entry name" value="Thioredoxin-like_sf"/>
</dbReference>
<evidence type="ECO:0000259" key="5">
    <source>
        <dbReference type="Pfam" id="PF00462"/>
    </source>
</evidence>
<reference evidence="6" key="1">
    <citation type="submission" date="2024-03" db="EMBL/GenBank/DDBJ databases">
        <title>WGS assembly of Saponaria officinalis var. Norfolk2.</title>
        <authorList>
            <person name="Jenkins J."/>
            <person name="Shu S."/>
            <person name="Grimwood J."/>
            <person name="Barry K."/>
            <person name="Goodstein D."/>
            <person name="Schmutz J."/>
            <person name="Leebens-Mack J."/>
            <person name="Osbourn A."/>
        </authorList>
    </citation>
    <scope>NUCLEOTIDE SEQUENCE [LARGE SCALE GENOMIC DNA]</scope>
    <source>
        <strain evidence="6">JIC</strain>
    </source>
</reference>
<evidence type="ECO:0000313" key="6">
    <source>
        <dbReference type="EMBL" id="KAK9683892.1"/>
    </source>
</evidence>
<name>A0AAW1I5N3_SAPOF</name>
<organism evidence="6 7">
    <name type="scientific">Saponaria officinalis</name>
    <name type="common">Common soapwort</name>
    <name type="synonym">Lychnis saponaria</name>
    <dbReference type="NCBI Taxonomy" id="3572"/>
    <lineage>
        <taxon>Eukaryota</taxon>
        <taxon>Viridiplantae</taxon>
        <taxon>Streptophyta</taxon>
        <taxon>Embryophyta</taxon>
        <taxon>Tracheophyta</taxon>
        <taxon>Spermatophyta</taxon>
        <taxon>Magnoliopsida</taxon>
        <taxon>eudicotyledons</taxon>
        <taxon>Gunneridae</taxon>
        <taxon>Pentapetalae</taxon>
        <taxon>Caryophyllales</taxon>
        <taxon>Caryophyllaceae</taxon>
        <taxon>Caryophylleae</taxon>
        <taxon>Saponaria</taxon>
    </lineage>
</organism>
<gene>
    <name evidence="6" type="ORF">RND81_10G172700</name>
</gene>
<dbReference type="PANTHER" id="PTHR10168">
    <property type="entry name" value="GLUTAREDOXIN"/>
    <property type="match status" value="1"/>
</dbReference>
<dbReference type="EMBL" id="JBDFQZ010000010">
    <property type="protein sequence ID" value="KAK9683892.1"/>
    <property type="molecule type" value="Genomic_DNA"/>
</dbReference>
<dbReference type="SUPFAM" id="SSF52833">
    <property type="entry name" value="Thioredoxin-like"/>
    <property type="match status" value="1"/>
</dbReference>
<evidence type="ECO:0000313" key="7">
    <source>
        <dbReference type="Proteomes" id="UP001443914"/>
    </source>
</evidence>
<comment type="subcellular location">
    <subcellularLocation>
        <location evidence="1">Cytoplasm</location>
    </subcellularLocation>
</comment>
<comment type="similarity">
    <text evidence="2">Belongs to the glutaredoxin family. CC-type subfamily.</text>
</comment>
<dbReference type="Gene3D" id="3.40.30.10">
    <property type="entry name" value="Glutaredoxin"/>
    <property type="match status" value="1"/>
</dbReference>
<protein>
    <recommendedName>
        <fullName evidence="5">Glutaredoxin domain-containing protein</fullName>
    </recommendedName>
</protein>
<sequence length="123" mass="13074">MQKLELATLTLHVSESTEVKIERLITENPAVIFSRPSCYMCHVMKNLLHTIGVHPMVIVLEEHEISAVPAGDNAGETPALFVGGARVGGVESLVGLHLTNRLVPLLVDAGALSVPFLGAIMIG</sequence>
<keyword evidence="3" id="KW-0963">Cytoplasm</keyword>
<dbReference type="Proteomes" id="UP001443914">
    <property type="component" value="Unassembled WGS sequence"/>
</dbReference>
<dbReference type="AlphaFoldDB" id="A0AAW1I5N3"/>
<comment type="caution">
    <text evidence="6">The sequence shown here is derived from an EMBL/GenBank/DDBJ whole genome shotgun (WGS) entry which is preliminary data.</text>
</comment>
<dbReference type="InterPro" id="IPR002109">
    <property type="entry name" value="Glutaredoxin"/>
</dbReference>
<dbReference type="Pfam" id="PF00462">
    <property type="entry name" value="Glutaredoxin"/>
    <property type="match status" value="1"/>
</dbReference>
<evidence type="ECO:0000256" key="4">
    <source>
        <dbReference type="ARBA" id="ARBA00023284"/>
    </source>
</evidence>
<keyword evidence="4" id="KW-0676">Redox-active center</keyword>
<evidence type="ECO:0000256" key="2">
    <source>
        <dbReference type="ARBA" id="ARBA00007568"/>
    </source>
</evidence>
<dbReference type="InterPro" id="IPR011905">
    <property type="entry name" value="GlrX-like_pln_2"/>
</dbReference>
<accession>A0AAW1I5N3</accession>
<proteinExistence type="inferred from homology"/>
<evidence type="ECO:0000256" key="1">
    <source>
        <dbReference type="ARBA" id="ARBA00004496"/>
    </source>
</evidence>